<evidence type="ECO:0000256" key="4">
    <source>
        <dbReference type="ARBA" id="ARBA00022449"/>
    </source>
</evidence>
<feature type="transmembrane region" description="Helical" evidence="11">
    <location>
        <begin position="41"/>
        <end position="65"/>
    </location>
</feature>
<feature type="transmembrane region" description="Helical" evidence="11">
    <location>
        <begin position="143"/>
        <end position="166"/>
    </location>
</feature>
<evidence type="ECO:0000259" key="12">
    <source>
        <dbReference type="Pfam" id="PF00999"/>
    </source>
</evidence>
<keyword evidence="14" id="KW-1185">Reference proteome</keyword>
<dbReference type="InterPro" id="IPR006153">
    <property type="entry name" value="Cation/H_exchanger_TM"/>
</dbReference>
<accession>A0A0R2JBR6</accession>
<reference evidence="13 14" key="1">
    <citation type="journal article" date="2015" name="Genome Announc.">
        <title>Expanding the biotechnology potential of lactobacilli through comparative genomics of 213 strains and associated genera.</title>
        <authorList>
            <person name="Sun Z."/>
            <person name="Harris H.M."/>
            <person name="McCann A."/>
            <person name="Guo C."/>
            <person name="Argimon S."/>
            <person name="Zhang W."/>
            <person name="Yang X."/>
            <person name="Jeffery I.B."/>
            <person name="Cooney J.C."/>
            <person name="Kagawa T.F."/>
            <person name="Liu W."/>
            <person name="Song Y."/>
            <person name="Salvetti E."/>
            <person name="Wrobel A."/>
            <person name="Rasinkangas P."/>
            <person name="Parkhill J."/>
            <person name="Rea M.C."/>
            <person name="O'Sullivan O."/>
            <person name="Ritari J."/>
            <person name="Douillard F.P."/>
            <person name="Paul Ross R."/>
            <person name="Yang R."/>
            <person name="Briner A.E."/>
            <person name="Felis G.E."/>
            <person name="de Vos W.M."/>
            <person name="Barrangou R."/>
            <person name="Klaenhammer T.R."/>
            <person name="Caufield P.W."/>
            <person name="Cui Y."/>
            <person name="Zhang H."/>
            <person name="O'Toole P.W."/>
        </authorList>
    </citation>
    <scope>NUCLEOTIDE SEQUENCE [LARGE SCALE GENOMIC DNA]</scope>
    <source>
        <strain evidence="13 14">DSM 20593</strain>
    </source>
</reference>
<feature type="transmembrane region" description="Helical" evidence="11">
    <location>
        <begin position="265"/>
        <end position="286"/>
    </location>
</feature>
<dbReference type="PANTHER" id="PTHR43562:SF3">
    <property type="entry name" value="SODIUM ION_PROTON EXCHANGER (EUROFUNG)"/>
    <property type="match status" value="1"/>
</dbReference>
<feature type="transmembrane region" description="Helical" evidence="11">
    <location>
        <begin position="172"/>
        <end position="189"/>
    </location>
</feature>
<evidence type="ECO:0000256" key="2">
    <source>
        <dbReference type="ARBA" id="ARBA00005551"/>
    </source>
</evidence>
<feature type="transmembrane region" description="Helical" evidence="11">
    <location>
        <begin position="234"/>
        <end position="253"/>
    </location>
</feature>
<feature type="transmembrane region" description="Helical" evidence="11">
    <location>
        <begin position="85"/>
        <end position="105"/>
    </location>
</feature>
<evidence type="ECO:0000256" key="6">
    <source>
        <dbReference type="ARBA" id="ARBA00022989"/>
    </source>
</evidence>
<keyword evidence="4" id="KW-0050">Antiport</keyword>
<dbReference type="PANTHER" id="PTHR43562">
    <property type="entry name" value="NAPA-TYPE SODIUM/HYDROGEN ANTIPORTER"/>
    <property type="match status" value="1"/>
</dbReference>
<dbReference type="GO" id="GO:1902600">
    <property type="term" value="P:proton transmembrane transport"/>
    <property type="evidence" value="ECO:0007669"/>
    <property type="project" value="InterPro"/>
</dbReference>
<dbReference type="RefSeq" id="WP_057756026.1">
    <property type="nucleotide sequence ID" value="NZ_JQBP01000006.1"/>
</dbReference>
<dbReference type="EMBL" id="JQBP01000006">
    <property type="protein sequence ID" value="KRN74715.1"/>
    <property type="molecule type" value="Genomic_DNA"/>
</dbReference>
<comment type="subcellular location">
    <subcellularLocation>
        <location evidence="1">Membrane</location>
        <topology evidence="1">Multi-pass membrane protein</topology>
    </subcellularLocation>
</comment>
<dbReference type="STRING" id="1616.IV73_GL001122"/>
<evidence type="ECO:0000256" key="11">
    <source>
        <dbReference type="SAM" id="Phobius"/>
    </source>
</evidence>
<keyword evidence="10" id="KW-0739">Sodium transport</keyword>
<feature type="domain" description="Cation/H+ exchanger transmembrane" evidence="12">
    <location>
        <begin position="11"/>
        <end position="185"/>
    </location>
</feature>
<comment type="caution">
    <text evidence="13">The sequence shown here is derived from an EMBL/GenBank/DDBJ whole genome shotgun (WGS) entry which is preliminary data.</text>
</comment>
<dbReference type="GO" id="GO:0016020">
    <property type="term" value="C:membrane"/>
    <property type="evidence" value="ECO:0007669"/>
    <property type="project" value="UniProtKB-SubCell"/>
</dbReference>
<feature type="transmembrane region" description="Helical" evidence="11">
    <location>
        <begin position="209"/>
        <end position="228"/>
    </location>
</feature>
<protein>
    <recommendedName>
        <fullName evidence="12">Cation/H+ exchanger transmembrane domain-containing protein</fullName>
    </recommendedName>
</protein>
<dbReference type="InterPro" id="IPR038770">
    <property type="entry name" value="Na+/solute_symporter_sf"/>
</dbReference>
<gene>
    <name evidence="13" type="ORF">IV73_GL001122</name>
</gene>
<keyword evidence="7" id="KW-0915">Sodium</keyword>
<proteinExistence type="inferred from homology"/>
<keyword evidence="6 11" id="KW-1133">Transmembrane helix</keyword>
<evidence type="ECO:0000256" key="8">
    <source>
        <dbReference type="ARBA" id="ARBA00023065"/>
    </source>
</evidence>
<evidence type="ECO:0000256" key="7">
    <source>
        <dbReference type="ARBA" id="ARBA00023053"/>
    </source>
</evidence>
<dbReference type="Proteomes" id="UP000051655">
    <property type="component" value="Unassembled WGS sequence"/>
</dbReference>
<feature type="transmembrane region" description="Helical" evidence="11">
    <location>
        <begin position="111"/>
        <end position="131"/>
    </location>
</feature>
<dbReference type="PATRIC" id="fig|1616.3.peg.1153"/>
<sequence length="320" mass="33982">MEYLLILLLLIVTIVLGKIGTRFGLSEVVGQLLSGILLGASLLNVVQPTHLIHIIADTGVFLLMLNSGLESDLKEMKKHIKASSLIAGMGVVLPVIIFPITFLLLGYSMQVAMFSGVVFSATSISITLAVLAEQRKLATPMGAIILSAAVLDDVIALFAVTLFSIFIGGGNLGINSLLPLIAFALGILLRRFDVSEKIGSISTKLGNWFFYPVFFGSIGLEVAVQGLGHKILPILIFSVLAVITKYYGSYIGARLSNLGANISHAIGAGMISRGEMALVIIQIGISSNIINDDTSSEFIVAVIITTVVAPIIMKPLFKKV</sequence>
<evidence type="ECO:0000313" key="13">
    <source>
        <dbReference type="EMBL" id="KRN74715.1"/>
    </source>
</evidence>
<dbReference type="Gene3D" id="1.20.1530.20">
    <property type="match status" value="1"/>
</dbReference>
<evidence type="ECO:0000313" key="14">
    <source>
        <dbReference type="Proteomes" id="UP000051655"/>
    </source>
</evidence>
<keyword evidence="9 11" id="KW-0472">Membrane</keyword>
<feature type="transmembrane region" description="Helical" evidence="11">
    <location>
        <begin position="298"/>
        <end position="317"/>
    </location>
</feature>
<evidence type="ECO:0000256" key="5">
    <source>
        <dbReference type="ARBA" id="ARBA00022692"/>
    </source>
</evidence>
<organism evidence="13 14">
    <name type="scientific">Weissella kandleri</name>
    <dbReference type="NCBI Taxonomy" id="1616"/>
    <lineage>
        <taxon>Bacteria</taxon>
        <taxon>Bacillati</taxon>
        <taxon>Bacillota</taxon>
        <taxon>Bacilli</taxon>
        <taxon>Lactobacillales</taxon>
        <taxon>Lactobacillaceae</taxon>
        <taxon>Weissella</taxon>
    </lineage>
</organism>
<dbReference type="OrthoDB" id="9793589at2"/>
<keyword evidence="5 11" id="KW-0812">Transmembrane</keyword>
<comment type="similarity">
    <text evidence="2">Belongs to the monovalent cation:proton antiporter 2 (CPA2) transporter (TC 2.A.37) family.</text>
</comment>
<dbReference type="GO" id="GO:0006814">
    <property type="term" value="P:sodium ion transport"/>
    <property type="evidence" value="ECO:0007669"/>
    <property type="project" value="UniProtKB-KW"/>
</dbReference>
<dbReference type="GO" id="GO:0015297">
    <property type="term" value="F:antiporter activity"/>
    <property type="evidence" value="ECO:0007669"/>
    <property type="project" value="UniProtKB-KW"/>
</dbReference>
<keyword evidence="8" id="KW-0406">Ion transport</keyword>
<dbReference type="Pfam" id="PF00999">
    <property type="entry name" value="Na_H_Exchanger"/>
    <property type="match status" value="1"/>
</dbReference>
<evidence type="ECO:0000256" key="3">
    <source>
        <dbReference type="ARBA" id="ARBA00022448"/>
    </source>
</evidence>
<evidence type="ECO:0000256" key="1">
    <source>
        <dbReference type="ARBA" id="ARBA00004141"/>
    </source>
</evidence>
<evidence type="ECO:0000256" key="10">
    <source>
        <dbReference type="ARBA" id="ARBA00023201"/>
    </source>
</evidence>
<name>A0A0R2JBR6_9LACO</name>
<evidence type="ECO:0000256" key="9">
    <source>
        <dbReference type="ARBA" id="ARBA00023136"/>
    </source>
</evidence>
<keyword evidence="3" id="KW-0813">Transport</keyword>
<dbReference type="AlphaFoldDB" id="A0A0R2JBR6"/>